<evidence type="ECO:0000256" key="2">
    <source>
        <dbReference type="ARBA" id="ARBA00006983"/>
    </source>
</evidence>
<proteinExistence type="inferred from homology"/>
<dbReference type="Pfam" id="PF00324">
    <property type="entry name" value="AA_permease"/>
    <property type="match status" value="1"/>
</dbReference>
<comment type="similarity">
    <text evidence="2">Belongs to the amino acid-polyamine-organocation (APC) superfamily. YAT (TC 2.A.3.10) family.</text>
</comment>
<feature type="transmembrane region" description="Helical" evidence="9">
    <location>
        <begin position="196"/>
        <end position="214"/>
    </location>
</feature>
<dbReference type="AlphaFoldDB" id="A0A9P0VZT8"/>
<dbReference type="PANTHER" id="PTHR43341:SF9">
    <property type="entry name" value="DICARBOXYLIC AMINO ACID PERMEASE"/>
    <property type="match status" value="1"/>
</dbReference>
<evidence type="ECO:0000256" key="9">
    <source>
        <dbReference type="SAM" id="Phobius"/>
    </source>
</evidence>
<sequence length="576" mass="64049">MVTDLEKSSEQIDTLSRHSEEYHLYVSKSTPSANLAFNEGHQLKKGLEARHVSMIAIGGALGTGLLIGTGSALAKAGPGSILIAYSIIGLVVYMVMCALGEIASFIPLADGFTGYCNRYVEPALGFACGYVYLFKYLLIPANQLVAGSLVVQYWVSPEKMNPGIWITIFLVIIVAINILGIRFFGEIEFWLSTLKVITCLGLILILLIIALGGGPTHDRLGFRYWKNPGAFKEYTDSTKKMKISGDKGRFVAFISTLVTAVFAFLGTELCGITFAECERPRRAIPKAIRLTFYRIVIFYLLSILFLGMCVAYNDPLLTAAKGSTAAASPFVIAIKNAKIKGLPHIINGCILLFVLSAANSDMYICSRNIYGLSVAGYAPKFFSKTNKRGVPYYGIALSFAFCLLAFMTVSSGASEIFTYFVSVVSQCGLLAWACILFIHIRFMKACEAQGIDRKRDLVYRSPFQPYGSYFAFFVCVLVILIKNFTVFLGKPFAYKDFITGYIILPIFVIMYFGFKFYYKTSIIPSEEVDMVTYRDVIDAEEERYAAEEAENKALREASGNPKDKQWYYETFIGWLF</sequence>
<feature type="transmembrane region" description="Helical" evidence="9">
    <location>
        <begin position="497"/>
        <end position="514"/>
    </location>
</feature>
<dbReference type="InterPro" id="IPR004841">
    <property type="entry name" value="AA-permease/SLC12A_dom"/>
</dbReference>
<dbReference type="PROSITE" id="PS00218">
    <property type="entry name" value="AMINO_ACID_PERMEASE_1"/>
    <property type="match status" value="1"/>
</dbReference>
<evidence type="ECO:0000313" key="12">
    <source>
        <dbReference type="Proteomes" id="UP000837801"/>
    </source>
</evidence>
<accession>A0A9P0VZT8</accession>
<feature type="transmembrane region" description="Helical" evidence="9">
    <location>
        <begin position="80"/>
        <end position="107"/>
    </location>
</feature>
<dbReference type="GO" id="GO:0015171">
    <property type="term" value="F:amino acid transmembrane transporter activity"/>
    <property type="evidence" value="ECO:0007669"/>
    <property type="project" value="UniProtKB-ARBA"/>
</dbReference>
<name>A0A9P0VZT8_9ASCO</name>
<feature type="transmembrane region" description="Helical" evidence="9">
    <location>
        <begin position="250"/>
        <end position="271"/>
    </location>
</feature>
<feature type="coiled-coil region" evidence="8">
    <location>
        <begin position="530"/>
        <end position="557"/>
    </location>
</feature>
<dbReference type="Gene3D" id="1.20.1740.10">
    <property type="entry name" value="Amino acid/polyamine transporter I"/>
    <property type="match status" value="1"/>
</dbReference>
<evidence type="ECO:0000313" key="11">
    <source>
        <dbReference type="EMBL" id="CAH2354303.1"/>
    </source>
</evidence>
<keyword evidence="3" id="KW-0813">Transport</keyword>
<feature type="transmembrane region" description="Helical" evidence="9">
    <location>
        <begin position="463"/>
        <end position="485"/>
    </location>
</feature>
<dbReference type="Proteomes" id="UP000837801">
    <property type="component" value="Unassembled WGS sequence"/>
</dbReference>
<evidence type="ECO:0000256" key="3">
    <source>
        <dbReference type="ARBA" id="ARBA00022448"/>
    </source>
</evidence>
<comment type="caution">
    <text evidence="11">The sequence shown here is derived from an EMBL/GenBank/DDBJ whole genome shotgun (WGS) entry which is preliminary data.</text>
</comment>
<keyword evidence="8" id="KW-0175">Coiled coil</keyword>
<dbReference type="OrthoDB" id="3900342at2759"/>
<evidence type="ECO:0000256" key="7">
    <source>
        <dbReference type="ARBA" id="ARBA00023136"/>
    </source>
</evidence>
<evidence type="ECO:0000259" key="10">
    <source>
        <dbReference type="Pfam" id="PF00324"/>
    </source>
</evidence>
<keyword evidence="4 9" id="KW-0812">Transmembrane</keyword>
<evidence type="ECO:0000256" key="6">
    <source>
        <dbReference type="ARBA" id="ARBA00022989"/>
    </source>
</evidence>
<feature type="transmembrane region" description="Helical" evidence="9">
    <location>
        <begin position="390"/>
        <end position="410"/>
    </location>
</feature>
<evidence type="ECO:0000256" key="4">
    <source>
        <dbReference type="ARBA" id="ARBA00022692"/>
    </source>
</evidence>
<comment type="subcellular location">
    <subcellularLocation>
        <location evidence="1">Membrane</location>
        <topology evidence="1">Multi-pass membrane protein</topology>
    </subcellularLocation>
</comment>
<dbReference type="InterPro" id="IPR004762">
    <property type="entry name" value="Amino_acid_permease_fungi"/>
</dbReference>
<keyword evidence="6 9" id="KW-1133">Transmembrane helix</keyword>
<dbReference type="PIRSF" id="PIRSF006060">
    <property type="entry name" value="AA_transporter"/>
    <property type="match status" value="1"/>
</dbReference>
<dbReference type="PANTHER" id="PTHR43341">
    <property type="entry name" value="AMINO ACID PERMEASE"/>
    <property type="match status" value="1"/>
</dbReference>
<feature type="transmembrane region" description="Helical" evidence="9">
    <location>
        <begin position="345"/>
        <end position="364"/>
    </location>
</feature>
<reference evidence="11" key="1">
    <citation type="submission" date="2022-03" db="EMBL/GenBank/DDBJ databases">
        <authorList>
            <person name="Legras J.-L."/>
            <person name="Devillers H."/>
            <person name="Grondin C."/>
        </authorList>
    </citation>
    <scope>NUCLEOTIDE SEQUENCE</scope>
    <source>
        <strain evidence="11">CLIB 1423</strain>
    </source>
</reference>
<keyword evidence="7 9" id="KW-0472">Membrane</keyword>
<feature type="transmembrane region" description="Helical" evidence="9">
    <location>
        <begin position="292"/>
        <end position="313"/>
    </location>
</feature>
<dbReference type="InterPro" id="IPR004840">
    <property type="entry name" value="Amino_acid_permease_CS"/>
</dbReference>
<feature type="transmembrane region" description="Helical" evidence="9">
    <location>
        <begin position="163"/>
        <end position="184"/>
    </location>
</feature>
<feature type="transmembrane region" description="Helical" evidence="9">
    <location>
        <begin position="119"/>
        <end position="139"/>
    </location>
</feature>
<feature type="transmembrane region" description="Helical" evidence="9">
    <location>
        <begin position="52"/>
        <end position="74"/>
    </location>
</feature>
<evidence type="ECO:0000256" key="8">
    <source>
        <dbReference type="SAM" id="Coils"/>
    </source>
</evidence>
<dbReference type="GO" id="GO:0016020">
    <property type="term" value="C:membrane"/>
    <property type="evidence" value="ECO:0007669"/>
    <property type="project" value="UniProtKB-SubCell"/>
</dbReference>
<dbReference type="NCBIfam" id="TIGR00913">
    <property type="entry name" value="2A0310"/>
    <property type="match status" value="1"/>
</dbReference>
<dbReference type="FunFam" id="1.20.1740.10:FF:000006">
    <property type="entry name" value="General amino acid permease"/>
    <property type="match status" value="1"/>
</dbReference>
<dbReference type="InterPro" id="IPR050524">
    <property type="entry name" value="APC_YAT"/>
</dbReference>
<feature type="domain" description="Amino acid permease/ SLC12A" evidence="10">
    <location>
        <begin position="51"/>
        <end position="521"/>
    </location>
</feature>
<evidence type="ECO:0000256" key="1">
    <source>
        <dbReference type="ARBA" id="ARBA00004141"/>
    </source>
</evidence>
<keyword evidence="5" id="KW-0029">Amino-acid transport</keyword>
<feature type="transmembrane region" description="Helical" evidence="9">
    <location>
        <begin position="416"/>
        <end position="442"/>
    </location>
</feature>
<dbReference type="EMBL" id="CAKXYY010000015">
    <property type="protein sequence ID" value="CAH2354303.1"/>
    <property type="molecule type" value="Genomic_DNA"/>
</dbReference>
<evidence type="ECO:0000256" key="5">
    <source>
        <dbReference type="ARBA" id="ARBA00022970"/>
    </source>
</evidence>
<organism evidence="11 12">
    <name type="scientific">[Candida] railenensis</name>
    <dbReference type="NCBI Taxonomy" id="45579"/>
    <lineage>
        <taxon>Eukaryota</taxon>
        <taxon>Fungi</taxon>
        <taxon>Dikarya</taxon>
        <taxon>Ascomycota</taxon>
        <taxon>Saccharomycotina</taxon>
        <taxon>Pichiomycetes</taxon>
        <taxon>Debaryomycetaceae</taxon>
        <taxon>Kurtzmaniella</taxon>
    </lineage>
</organism>
<protein>
    <submittedName>
        <fullName evidence="11">Dicarboxylic amino acid permease</fullName>
    </submittedName>
</protein>
<keyword evidence="12" id="KW-1185">Reference proteome</keyword>
<gene>
    <name evidence="11" type="ORF">CLIB1423_15S03114</name>
</gene>